<organism evidence="2 3">
    <name type="scientific">Bizionia echini</name>
    <dbReference type="NCBI Taxonomy" id="649333"/>
    <lineage>
        <taxon>Bacteria</taxon>
        <taxon>Pseudomonadati</taxon>
        <taxon>Bacteroidota</taxon>
        <taxon>Flavobacteriia</taxon>
        <taxon>Flavobacteriales</taxon>
        <taxon>Flavobacteriaceae</taxon>
        <taxon>Bizionia</taxon>
    </lineage>
</organism>
<reference evidence="3" key="1">
    <citation type="submission" date="2016-10" db="EMBL/GenBank/DDBJ databases">
        <authorList>
            <person name="Varghese N."/>
            <person name="Submissions S."/>
        </authorList>
    </citation>
    <scope>NUCLEOTIDE SEQUENCE [LARGE SCALE GENOMIC DNA]</scope>
    <source>
        <strain evidence="3">DSM 23925</strain>
    </source>
</reference>
<keyword evidence="3" id="KW-1185">Reference proteome</keyword>
<evidence type="ECO:0000313" key="2">
    <source>
        <dbReference type="EMBL" id="SFN88958.1"/>
    </source>
</evidence>
<dbReference type="EMBL" id="FOVN01000005">
    <property type="protein sequence ID" value="SFN88958.1"/>
    <property type="molecule type" value="Genomic_DNA"/>
</dbReference>
<feature type="transmembrane region" description="Helical" evidence="1">
    <location>
        <begin position="334"/>
        <end position="357"/>
    </location>
</feature>
<evidence type="ECO:0000256" key="1">
    <source>
        <dbReference type="SAM" id="Phobius"/>
    </source>
</evidence>
<keyword evidence="1" id="KW-0472">Membrane</keyword>
<evidence type="ECO:0000313" key="3">
    <source>
        <dbReference type="Proteomes" id="UP000198705"/>
    </source>
</evidence>
<protein>
    <recommendedName>
        <fullName evidence="4">Chemotaxis protein</fullName>
    </recommendedName>
</protein>
<name>A0A1I5CPS5_9FLAO</name>
<keyword evidence="1" id="KW-1133">Transmembrane helix</keyword>
<dbReference type="Proteomes" id="UP000198705">
    <property type="component" value="Unassembled WGS sequence"/>
</dbReference>
<sequence length="370" mass="42248">MFNNCSLLKIETAQEPLSKQELNMRLLTQSLVTEATNRVEFAADSIISTTANTNLQKLAYRWKIETLNTFKNTAFQSSPKLSLMDTWTYMLQVRNFMKTSAAHDYFGDYTDYVAQVAQENVEDIEKKARQFFTSEAFLKHQDFASKFAADNPISSANLKHNPVRSAYVEFLKMPDSLAFTTVGSLSEVMTNFSDKLTYSTDAAGKQFKWNTELILKEKGFDSVQIKDVMATVEMKIDRLSDIAENTPDKLHVALKSFSTDMRNLFYALNSEIGLVSERMALERQAIDTIIRRERIALDSIILRERKAVAFEASEISVRVVDEAMIHVKDLTGTILFYIVLLFAVLLFLPFLLGYFAGKIHQKNKHQKQKD</sequence>
<evidence type="ECO:0008006" key="4">
    <source>
        <dbReference type="Google" id="ProtNLM"/>
    </source>
</evidence>
<accession>A0A1I5CPS5</accession>
<proteinExistence type="predicted"/>
<gene>
    <name evidence="2" type="ORF">SAMN04487989_105211</name>
</gene>
<keyword evidence="1" id="KW-0812">Transmembrane</keyword>
<dbReference type="AlphaFoldDB" id="A0A1I5CPS5"/>